<dbReference type="InterPro" id="IPR036390">
    <property type="entry name" value="WH_DNA-bd_sf"/>
</dbReference>
<dbReference type="PANTHER" id="PTHR45796:SF3">
    <property type="entry name" value="FORKHEAD BOX PROTEIN P1"/>
    <property type="match status" value="1"/>
</dbReference>
<evidence type="ECO:0000256" key="9">
    <source>
        <dbReference type="ARBA" id="ARBA00023242"/>
    </source>
</evidence>
<keyword evidence="5" id="KW-0862">Zinc</keyword>
<evidence type="ECO:0000256" key="7">
    <source>
        <dbReference type="ARBA" id="ARBA00023125"/>
    </source>
</evidence>
<dbReference type="InterPro" id="IPR050998">
    <property type="entry name" value="FOXP"/>
</dbReference>
<dbReference type="OrthoDB" id="5830876at2759"/>
<dbReference type="GO" id="GO:0001227">
    <property type="term" value="F:DNA-binding transcription repressor activity, RNA polymerase II-specific"/>
    <property type="evidence" value="ECO:0007669"/>
    <property type="project" value="TreeGrafter"/>
</dbReference>
<dbReference type="GO" id="GO:0005634">
    <property type="term" value="C:nucleus"/>
    <property type="evidence" value="ECO:0007669"/>
    <property type="project" value="UniProtKB-SubCell"/>
</dbReference>
<dbReference type="AlphaFoldDB" id="A0A8C9T3U5"/>
<feature type="region of interest" description="Disordered" evidence="11">
    <location>
        <begin position="337"/>
        <end position="433"/>
    </location>
</feature>
<dbReference type="FunFam" id="1.20.5.340:FF:000005">
    <property type="entry name" value="Forkhead box P1, isoform CRA_f"/>
    <property type="match status" value="1"/>
</dbReference>
<keyword evidence="8" id="KW-0804">Transcription</keyword>
<reference evidence="13" key="2">
    <citation type="submission" date="2025-08" db="UniProtKB">
        <authorList>
            <consortium name="Ensembl"/>
        </authorList>
    </citation>
    <scope>IDENTIFICATION</scope>
</reference>
<feature type="compositionally biased region" description="Basic and acidic residues" evidence="11">
    <location>
        <begin position="415"/>
        <end position="433"/>
    </location>
</feature>
<name>A0A8C9T3U5_SCLFO</name>
<dbReference type="InterPro" id="IPR030456">
    <property type="entry name" value="TF_fork_head_CS_2"/>
</dbReference>
<dbReference type="Pfam" id="PF16159">
    <property type="entry name" value="FOXP-CC"/>
    <property type="match status" value="1"/>
</dbReference>
<dbReference type="Gene3D" id="1.10.10.10">
    <property type="entry name" value="Winged helix-like DNA-binding domain superfamily/Winged helix DNA-binding domain"/>
    <property type="match status" value="1"/>
</dbReference>
<dbReference type="InterPro" id="IPR032354">
    <property type="entry name" value="FOXP-CC"/>
</dbReference>
<dbReference type="Gene3D" id="1.20.5.340">
    <property type="match status" value="1"/>
</dbReference>
<dbReference type="GO" id="GO:0000978">
    <property type="term" value="F:RNA polymerase II cis-regulatory region sequence-specific DNA binding"/>
    <property type="evidence" value="ECO:0007669"/>
    <property type="project" value="TreeGrafter"/>
</dbReference>
<reference evidence="13 14" key="1">
    <citation type="submission" date="2019-04" db="EMBL/GenBank/DDBJ databases">
        <authorList>
            <consortium name="Wellcome Sanger Institute Data Sharing"/>
        </authorList>
    </citation>
    <scope>NUCLEOTIDE SEQUENCE [LARGE SCALE GENOMIC DNA]</scope>
</reference>
<evidence type="ECO:0000256" key="6">
    <source>
        <dbReference type="ARBA" id="ARBA00023015"/>
    </source>
</evidence>
<dbReference type="PANTHER" id="PTHR45796">
    <property type="entry name" value="FORKHEAD BOX P, ISOFORM C"/>
    <property type="match status" value="1"/>
</dbReference>
<dbReference type="InterPro" id="IPR001766">
    <property type="entry name" value="Fork_head_dom"/>
</dbReference>
<accession>A0A8C9T3U5</accession>
<evidence type="ECO:0000256" key="1">
    <source>
        <dbReference type="ARBA" id="ARBA00004123"/>
    </source>
</evidence>
<dbReference type="PROSITE" id="PS00658">
    <property type="entry name" value="FORK_HEAD_2"/>
    <property type="match status" value="1"/>
</dbReference>
<dbReference type="SUPFAM" id="SSF46785">
    <property type="entry name" value="Winged helix' DNA-binding domain"/>
    <property type="match status" value="1"/>
</dbReference>
<keyword evidence="7 10" id="KW-0238">DNA-binding</keyword>
<evidence type="ECO:0000256" key="3">
    <source>
        <dbReference type="ARBA" id="ARBA00022723"/>
    </source>
</evidence>
<evidence type="ECO:0000256" key="5">
    <source>
        <dbReference type="ARBA" id="ARBA00022833"/>
    </source>
</evidence>
<dbReference type="GO" id="GO:0008270">
    <property type="term" value="F:zinc ion binding"/>
    <property type="evidence" value="ECO:0007669"/>
    <property type="project" value="UniProtKB-KW"/>
</dbReference>
<keyword evidence="2" id="KW-0678">Repressor</keyword>
<evidence type="ECO:0000256" key="4">
    <source>
        <dbReference type="ARBA" id="ARBA00022771"/>
    </source>
</evidence>
<keyword evidence="9 10" id="KW-0539">Nucleus</keyword>
<dbReference type="PROSITE" id="PS50039">
    <property type="entry name" value="FORK_HEAD_3"/>
    <property type="match status" value="1"/>
</dbReference>
<evidence type="ECO:0000259" key="12">
    <source>
        <dbReference type="PROSITE" id="PS50039"/>
    </source>
</evidence>
<organism evidence="13 14">
    <name type="scientific">Scleropages formosus</name>
    <name type="common">Asian bonytongue</name>
    <name type="synonym">Osteoglossum formosum</name>
    <dbReference type="NCBI Taxonomy" id="113540"/>
    <lineage>
        <taxon>Eukaryota</taxon>
        <taxon>Metazoa</taxon>
        <taxon>Chordata</taxon>
        <taxon>Craniata</taxon>
        <taxon>Vertebrata</taxon>
        <taxon>Euteleostomi</taxon>
        <taxon>Actinopterygii</taxon>
        <taxon>Neopterygii</taxon>
        <taxon>Teleostei</taxon>
        <taxon>Osteoglossocephala</taxon>
        <taxon>Osteoglossomorpha</taxon>
        <taxon>Osteoglossiformes</taxon>
        <taxon>Osteoglossidae</taxon>
        <taxon>Scleropages</taxon>
    </lineage>
</organism>
<dbReference type="PRINTS" id="PR00053">
    <property type="entry name" value="FORKHEAD"/>
</dbReference>
<dbReference type="SMART" id="SM00339">
    <property type="entry name" value="FH"/>
    <property type="match status" value="1"/>
</dbReference>
<keyword evidence="3" id="KW-0479">Metal-binding</keyword>
<dbReference type="GeneTree" id="ENSGT00940000165920"/>
<reference evidence="13" key="3">
    <citation type="submission" date="2025-09" db="UniProtKB">
        <authorList>
            <consortium name="Ensembl"/>
        </authorList>
    </citation>
    <scope>IDENTIFICATION</scope>
</reference>
<dbReference type="Ensembl" id="ENSSFOT00015042875.1">
    <property type="protein sequence ID" value="ENSSFOP00015044749.1"/>
    <property type="gene ID" value="ENSSFOG00015020554.2"/>
</dbReference>
<dbReference type="InterPro" id="IPR036388">
    <property type="entry name" value="WH-like_DNA-bd_sf"/>
</dbReference>
<feature type="domain" description="Fork-head" evidence="12">
    <location>
        <begin position="217"/>
        <end position="290"/>
    </location>
</feature>
<evidence type="ECO:0000256" key="10">
    <source>
        <dbReference type="PROSITE-ProRule" id="PRU00089"/>
    </source>
</evidence>
<evidence type="ECO:0000313" key="14">
    <source>
        <dbReference type="Proteomes" id="UP000694397"/>
    </source>
</evidence>
<dbReference type="FunFam" id="1.10.10.10:FF:000010">
    <property type="entry name" value="Forkhead box P2 isoform B"/>
    <property type="match status" value="1"/>
</dbReference>
<dbReference type="CDD" id="cd20065">
    <property type="entry name" value="FH_FOXP2"/>
    <property type="match status" value="1"/>
</dbReference>
<evidence type="ECO:0000256" key="2">
    <source>
        <dbReference type="ARBA" id="ARBA00022491"/>
    </source>
</evidence>
<dbReference type="Proteomes" id="UP000694397">
    <property type="component" value="Chromosome 2"/>
</dbReference>
<comment type="subcellular location">
    <subcellularLocation>
        <location evidence="1 10">Nucleus</location>
    </subcellularLocation>
</comment>
<keyword evidence="6" id="KW-0805">Transcription regulation</keyword>
<evidence type="ECO:0000256" key="8">
    <source>
        <dbReference type="ARBA" id="ARBA00023163"/>
    </source>
</evidence>
<keyword evidence="4" id="KW-0863">Zinc-finger</keyword>
<proteinExistence type="predicted"/>
<feature type="DNA-binding region" description="Fork-head" evidence="10">
    <location>
        <begin position="217"/>
        <end position="290"/>
    </location>
</feature>
<evidence type="ECO:0000313" key="13">
    <source>
        <dbReference type="Ensembl" id="ENSSFOP00015044749.1"/>
    </source>
</evidence>
<dbReference type="Pfam" id="PF00250">
    <property type="entry name" value="Forkhead"/>
    <property type="match status" value="1"/>
</dbReference>
<dbReference type="InterPro" id="IPR047412">
    <property type="entry name" value="FH_FOXP1_P2"/>
</dbReference>
<sequence>TKLLEMYYSVLSRIKHQFLYLRTFVWTSLLLSPVLHNTLCIYASPSSSTPDVHRHGNHPLYGHGVCKWPGCEAVFDDIQGFLKHLHKEHTLDDRSAAQCRVQMQVVQQLELQLAKDRERLQAMMNHLHVKSTETKAAPQPLNLVSNTIFSKTGIPEGSPPLSLPQKPATSISQTPSVISTNSLYAVGPVRKRYSDKYMPMSPDMVQNKEFYRSTEVRPPFTYASLIRQAILESPEKQLTLNEIYNWFTAMFAYFRRNTATWKNAVRHNLSLHKCFVRVENVKGAVWTVDEVEFQKRRPQKTSGSSSLMKCMQTSLSYTVLYLLVQVPVGDKHIPLYTTTSAGSPPPNSQATAPYEEANGFTEESTDSYESPGPSSMPVTLVPPILVNVKDEEMDTEDQEVTPSHVMAEDQDSDVSQDREYADRSKGNGDAHLA</sequence>
<evidence type="ECO:0000256" key="11">
    <source>
        <dbReference type="SAM" id="MobiDB-lite"/>
    </source>
</evidence>
<protein>
    <submittedName>
        <fullName evidence="13">Forkhead box P1a</fullName>
    </submittedName>
</protein>
<keyword evidence="14" id="KW-1185">Reference proteome</keyword>